<protein>
    <recommendedName>
        <fullName evidence="7">NACHT-NTPase and P-loop NTPases N-terminal domain-containing protein</fullName>
    </recommendedName>
</protein>
<keyword evidence="1" id="KW-0677">Repeat</keyword>
<evidence type="ECO:0000256" key="3">
    <source>
        <dbReference type="PROSITE-ProRule" id="PRU00023"/>
    </source>
</evidence>
<accession>A0A8H7A9A3</accession>
<dbReference type="EMBL" id="JAACFV010000124">
    <property type="protein sequence ID" value="KAF7504888.1"/>
    <property type="molecule type" value="Genomic_DNA"/>
</dbReference>
<dbReference type="PANTHER" id="PTHR24171">
    <property type="entry name" value="ANKYRIN REPEAT DOMAIN-CONTAINING PROTEIN 39-RELATED"/>
    <property type="match status" value="1"/>
</dbReference>
<dbReference type="SMART" id="SM00248">
    <property type="entry name" value="ANK"/>
    <property type="match status" value="5"/>
</dbReference>
<comment type="caution">
    <text evidence="5">The sequence shown here is derived from an EMBL/GenBank/DDBJ whole genome shotgun (WGS) entry which is preliminary data.</text>
</comment>
<evidence type="ECO:0000313" key="6">
    <source>
        <dbReference type="Proteomes" id="UP000606974"/>
    </source>
</evidence>
<dbReference type="Proteomes" id="UP000606974">
    <property type="component" value="Unassembled WGS sequence"/>
</dbReference>
<evidence type="ECO:0000313" key="5">
    <source>
        <dbReference type="EMBL" id="KAF7504888.1"/>
    </source>
</evidence>
<dbReference type="Gene3D" id="1.25.40.20">
    <property type="entry name" value="Ankyrin repeat-containing domain"/>
    <property type="match status" value="1"/>
</dbReference>
<dbReference type="Pfam" id="PF12796">
    <property type="entry name" value="Ank_2"/>
    <property type="match status" value="1"/>
</dbReference>
<evidence type="ECO:0000256" key="1">
    <source>
        <dbReference type="ARBA" id="ARBA00022737"/>
    </source>
</evidence>
<organism evidence="5 6">
    <name type="scientific">Endocarpon pusillum</name>
    <dbReference type="NCBI Taxonomy" id="364733"/>
    <lineage>
        <taxon>Eukaryota</taxon>
        <taxon>Fungi</taxon>
        <taxon>Dikarya</taxon>
        <taxon>Ascomycota</taxon>
        <taxon>Pezizomycotina</taxon>
        <taxon>Eurotiomycetes</taxon>
        <taxon>Chaetothyriomycetidae</taxon>
        <taxon>Verrucariales</taxon>
        <taxon>Verrucariaceae</taxon>
        <taxon>Endocarpon</taxon>
    </lineage>
</organism>
<evidence type="ECO:0008006" key="7">
    <source>
        <dbReference type="Google" id="ProtNLM"/>
    </source>
</evidence>
<dbReference type="AlphaFoldDB" id="A0A8H7A9A3"/>
<evidence type="ECO:0000256" key="2">
    <source>
        <dbReference type="ARBA" id="ARBA00023043"/>
    </source>
</evidence>
<feature type="compositionally biased region" description="Low complexity" evidence="4">
    <location>
        <begin position="49"/>
        <end position="59"/>
    </location>
</feature>
<keyword evidence="2 3" id="KW-0040">ANK repeat</keyword>
<evidence type="ECO:0000256" key="4">
    <source>
        <dbReference type="SAM" id="MobiDB-lite"/>
    </source>
</evidence>
<feature type="repeat" description="ANK" evidence="3">
    <location>
        <begin position="400"/>
        <end position="432"/>
    </location>
</feature>
<dbReference type="PANTHER" id="PTHR24171:SF9">
    <property type="entry name" value="ANKYRIN REPEAT DOMAIN-CONTAINING PROTEIN 39"/>
    <property type="match status" value="1"/>
</dbReference>
<dbReference type="PROSITE" id="PS50297">
    <property type="entry name" value="ANK_REP_REGION"/>
    <property type="match status" value="1"/>
</dbReference>
<dbReference type="SUPFAM" id="SSF48403">
    <property type="entry name" value="Ankyrin repeat"/>
    <property type="match status" value="1"/>
</dbReference>
<dbReference type="InterPro" id="IPR036770">
    <property type="entry name" value="Ankyrin_rpt-contain_sf"/>
</dbReference>
<gene>
    <name evidence="5" type="ORF">GJ744_001609</name>
</gene>
<keyword evidence="6" id="KW-1185">Reference proteome</keyword>
<name>A0A8H7A9A3_9EURO</name>
<dbReference type="OrthoDB" id="539213at2759"/>
<feature type="compositionally biased region" description="Basic and acidic residues" evidence="4">
    <location>
        <begin position="1"/>
        <end position="12"/>
    </location>
</feature>
<feature type="region of interest" description="Disordered" evidence="4">
    <location>
        <begin position="1"/>
        <end position="61"/>
    </location>
</feature>
<reference evidence="5" key="1">
    <citation type="submission" date="2020-02" db="EMBL/GenBank/DDBJ databases">
        <authorList>
            <person name="Palmer J.M."/>
        </authorList>
    </citation>
    <scope>NUCLEOTIDE SEQUENCE</scope>
    <source>
        <strain evidence="5">EPUS1.4</strain>
        <tissue evidence="5">Thallus</tissue>
    </source>
</reference>
<sequence length="533" mass="57546">MRLSDRTDKNKYNQDGGNGSGRRLPLPPISVASSASSSQRNFLSPPPTTTLLSAPSGSTTKRKLCNTESLLGDPGEKKSCDTTQDVLGSRLIDLGYLFILYEHLKGLELASKPPLSTEYGHSITSSIKILAGCTTCFVQDALKAIIDLIEVDGGSTESRKLRYREALDTVGDINKLGPRVKGFVDLEVTILNELILIYEQQKDAPAVRRFSRRRAKLHHGSPIVPNASHIEHTAQSWVETYKKLPALFDRLSLQAEAPLYVNGPSAFPAQHSALRCGDDDVAKFLCKSDGALQHLDMLKQNVVLAAAAVGKLPLLETLVQNDKSLLQSRDLFQRTPLFHTAYQGDLKTFASLVQAGADVFDRDQASQSILGAASAAGNLDIVRWLLEFGGVESPNDHFFGPRSPLHDAAGAGHKDVCLLLLQKGANANYIIDNVTPAEAARVNGFDDVANMLKLYEDHHAGQHVSNPSIGNLPPQVLADDILPLGVCQPGPSACPSPLLPGVPYTETTLGETCISEFLTDFSTIEYSETGTDG</sequence>
<dbReference type="InterPro" id="IPR002110">
    <property type="entry name" value="Ankyrin_rpt"/>
</dbReference>
<proteinExistence type="predicted"/>
<dbReference type="PROSITE" id="PS50088">
    <property type="entry name" value="ANK_REPEAT"/>
    <property type="match status" value="1"/>
</dbReference>